<protein>
    <recommendedName>
        <fullName evidence="2">Protein kinase domain-containing protein</fullName>
    </recommendedName>
</protein>
<dbReference type="InterPro" id="IPR000719">
    <property type="entry name" value="Prot_kinase_dom"/>
</dbReference>
<accession>A0A059EVV7</accession>
<evidence type="ECO:0000259" key="2">
    <source>
        <dbReference type="PROSITE" id="PS50011"/>
    </source>
</evidence>
<dbReference type="InterPro" id="IPR001245">
    <property type="entry name" value="Ser-Thr/Tyr_kinase_cat_dom"/>
</dbReference>
<sequence length="336" mass="39550">MIKLFITLFVKIAFCSEHPPTNAPEEQISYSSLLDGYKRYFEESFLSGIDEKTLLQHSHIKENQQFMIKFLNLMCKLDHKNISKIHKIIVNVNGLGFEIIYDMHKIALNQYLKMEHDEMEIGFEIIYDKDKIALDQYLEKKHKEKDLDFEKIYDKDKIALNKNLKKKHEEMNLIEQLLEGVSYIHSKNIVHNALGSDKLKVTEEKILMISKFYFADDLTSKINELNVPSKNSEHELKNLNTERKKLFLKDIRSVGNIISKILKYEDIDEWEKYFYFGGNIERDIKSCNLLKEILMLKLTNEALIDLICSCYHPSLDIVPSASELLDSFRRIRNSEK</sequence>
<dbReference type="Gene3D" id="1.10.510.10">
    <property type="entry name" value="Transferase(Phosphotransferase) domain 1"/>
    <property type="match status" value="1"/>
</dbReference>
<dbReference type="EMBL" id="KK365425">
    <property type="protein sequence ID" value="KCZ79030.1"/>
    <property type="molecule type" value="Genomic_DNA"/>
</dbReference>
<feature type="signal peptide" evidence="1">
    <location>
        <begin position="1"/>
        <end position="15"/>
    </location>
</feature>
<proteinExistence type="predicted"/>
<dbReference type="InterPro" id="IPR011009">
    <property type="entry name" value="Kinase-like_dom_sf"/>
</dbReference>
<keyword evidence="4" id="KW-1185">Reference proteome</keyword>
<dbReference type="Pfam" id="PF07714">
    <property type="entry name" value="PK_Tyr_Ser-Thr"/>
    <property type="match status" value="1"/>
</dbReference>
<dbReference type="SUPFAM" id="SSF56112">
    <property type="entry name" value="Protein kinase-like (PK-like)"/>
    <property type="match status" value="1"/>
</dbReference>
<dbReference type="PROSITE" id="PS50011">
    <property type="entry name" value="PROTEIN_KINASE_DOM"/>
    <property type="match status" value="1"/>
</dbReference>
<dbReference type="GO" id="GO:0004672">
    <property type="term" value="F:protein kinase activity"/>
    <property type="evidence" value="ECO:0007669"/>
    <property type="project" value="InterPro"/>
</dbReference>
<feature type="domain" description="Protein kinase" evidence="2">
    <location>
        <begin position="1"/>
        <end position="329"/>
    </location>
</feature>
<dbReference type="Proteomes" id="UP000030655">
    <property type="component" value="Unassembled WGS sequence"/>
</dbReference>
<reference evidence="3 4" key="2">
    <citation type="submission" date="2014-03" db="EMBL/GenBank/DDBJ databases">
        <title>The Genome Sequence of Anncaliia algerae insect isolate PRA339.</title>
        <authorList>
            <consortium name="The Broad Institute Genome Sequencing Platform"/>
            <consortium name="The Broad Institute Genome Sequencing Center for Infectious Disease"/>
            <person name="Cuomo C."/>
            <person name="Becnel J."/>
            <person name="Sanscrainte N."/>
            <person name="Walker B."/>
            <person name="Young S.K."/>
            <person name="Zeng Q."/>
            <person name="Gargeya S."/>
            <person name="Fitzgerald M."/>
            <person name="Haas B."/>
            <person name="Abouelleil A."/>
            <person name="Alvarado L."/>
            <person name="Arachchi H.M."/>
            <person name="Berlin A.M."/>
            <person name="Chapman S.B."/>
            <person name="Dewar J."/>
            <person name="Goldberg J."/>
            <person name="Griggs A."/>
            <person name="Gujja S."/>
            <person name="Hansen M."/>
            <person name="Howarth C."/>
            <person name="Imamovic A."/>
            <person name="Larimer J."/>
            <person name="McCowan C."/>
            <person name="Murphy C."/>
            <person name="Neiman D."/>
            <person name="Pearson M."/>
            <person name="Priest M."/>
            <person name="Roberts A."/>
            <person name="Saif S."/>
            <person name="Shea T."/>
            <person name="Sisk P."/>
            <person name="Sykes S."/>
            <person name="Wortman J."/>
            <person name="Nusbaum C."/>
            <person name="Birren B."/>
        </authorList>
    </citation>
    <scope>NUCLEOTIDE SEQUENCE [LARGE SCALE GENOMIC DNA]</scope>
    <source>
        <strain evidence="3 4">PRA339</strain>
    </source>
</reference>
<dbReference type="GO" id="GO:0005524">
    <property type="term" value="F:ATP binding"/>
    <property type="evidence" value="ECO:0007669"/>
    <property type="project" value="InterPro"/>
</dbReference>
<feature type="chain" id="PRO_5012610328" description="Protein kinase domain-containing protein" evidence="1">
    <location>
        <begin position="16"/>
        <end position="336"/>
    </location>
</feature>
<gene>
    <name evidence="3" type="ORF">H312_03586</name>
</gene>
<dbReference type="VEuPathDB" id="MicrosporidiaDB:H312_03586"/>
<reference evidence="4" key="1">
    <citation type="submission" date="2013-02" db="EMBL/GenBank/DDBJ databases">
        <authorList>
            <consortium name="The Broad Institute Genome Sequencing Platform"/>
            <person name="Cuomo C."/>
            <person name="Becnel J."/>
            <person name="Sanscrainte N."/>
            <person name="Walker B."/>
            <person name="Young S.K."/>
            <person name="Zeng Q."/>
            <person name="Gargeya S."/>
            <person name="Fitzgerald M."/>
            <person name="Haas B."/>
            <person name="Abouelleil A."/>
            <person name="Alvarado L."/>
            <person name="Arachchi H.M."/>
            <person name="Berlin A.M."/>
            <person name="Chapman S.B."/>
            <person name="Dewar J."/>
            <person name="Goldberg J."/>
            <person name="Griggs A."/>
            <person name="Gujja S."/>
            <person name="Hansen M."/>
            <person name="Howarth C."/>
            <person name="Imamovic A."/>
            <person name="Larimer J."/>
            <person name="McCowan C."/>
            <person name="Murphy C."/>
            <person name="Neiman D."/>
            <person name="Pearson M."/>
            <person name="Priest M."/>
            <person name="Roberts A."/>
            <person name="Saif S."/>
            <person name="Shea T."/>
            <person name="Sisk P."/>
            <person name="Sykes S."/>
            <person name="Wortman J."/>
            <person name="Nusbaum C."/>
            <person name="Birren B."/>
        </authorList>
    </citation>
    <scope>NUCLEOTIDE SEQUENCE [LARGE SCALE GENOMIC DNA]</scope>
    <source>
        <strain evidence="4">PRA339</strain>
    </source>
</reference>
<organism evidence="3 4">
    <name type="scientific">Anncaliia algerae PRA339</name>
    <dbReference type="NCBI Taxonomy" id="1288291"/>
    <lineage>
        <taxon>Eukaryota</taxon>
        <taxon>Fungi</taxon>
        <taxon>Fungi incertae sedis</taxon>
        <taxon>Microsporidia</taxon>
        <taxon>Tubulinosematoidea</taxon>
        <taxon>Tubulinosematidae</taxon>
        <taxon>Anncaliia</taxon>
    </lineage>
</organism>
<evidence type="ECO:0000313" key="3">
    <source>
        <dbReference type="EMBL" id="KCZ79030.1"/>
    </source>
</evidence>
<dbReference type="AlphaFoldDB" id="A0A059EVV7"/>
<evidence type="ECO:0000313" key="4">
    <source>
        <dbReference type="Proteomes" id="UP000030655"/>
    </source>
</evidence>
<name>A0A059EVV7_9MICR</name>
<dbReference type="OrthoDB" id="3738511at2759"/>
<dbReference type="HOGENOM" id="CLU_079665_0_0_1"/>
<evidence type="ECO:0000256" key="1">
    <source>
        <dbReference type="SAM" id="SignalP"/>
    </source>
</evidence>
<keyword evidence="1" id="KW-0732">Signal</keyword>